<name>A0A835JNR2_9ROSI</name>
<comment type="caution">
    <text evidence="1">The sequence shown here is derived from an EMBL/GenBank/DDBJ whole genome shotgun (WGS) entry which is preliminary data.</text>
</comment>
<gene>
    <name evidence="1" type="ORF">SADUNF_Sadunf10G0138700</name>
</gene>
<dbReference type="OrthoDB" id="5835829at2759"/>
<evidence type="ECO:0000313" key="2">
    <source>
        <dbReference type="Proteomes" id="UP000657918"/>
    </source>
</evidence>
<sequence>MDGHGEVHIAMFPWLAFDRILPYLELAKQIAQREAFIMTSRHQHQQPYHHMEFYAYPTGILDDDFYPTMDENFTNIAGTSEIDDAHQNILEFDAHINSHCKDLSTIASSSSGPRLRSKNNQTETANIIDPSSSNNLSSLINGGSFKEHQEIPFLSINTSQGVPRLDANAKWANKSFYTVFHHLDISL</sequence>
<dbReference type="EMBL" id="JADGMS010000010">
    <property type="protein sequence ID" value="KAF9674550.1"/>
    <property type="molecule type" value="Genomic_DNA"/>
</dbReference>
<dbReference type="AlphaFoldDB" id="A0A835JNR2"/>
<proteinExistence type="predicted"/>
<organism evidence="1 2">
    <name type="scientific">Salix dunnii</name>
    <dbReference type="NCBI Taxonomy" id="1413687"/>
    <lineage>
        <taxon>Eukaryota</taxon>
        <taxon>Viridiplantae</taxon>
        <taxon>Streptophyta</taxon>
        <taxon>Embryophyta</taxon>
        <taxon>Tracheophyta</taxon>
        <taxon>Spermatophyta</taxon>
        <taxon>Magnoliopsida</taxon>
        <taxon>eudicotyledons</taxon>
        <taxon>Gunneridae</taxon>
        <taxon>Pentapetalae</taxon>
        <taxon>rosids</taxon>
        <taxon>fabids</taxon>
        <taxon>Malpighiales</taxon>
        <taxon>Salicaceae</taxon>
        <taxon>Saliceae</taxon>
        <taxon>Salix</taxon>
    </lineage>
</organism>
<reference evidence="1 2" key="1">
    <citation type="submission" date="2020-10" db="EMBL/GenBank/DDBJ databases">
        <title>Plant Genome Project.</title>
        <authorList>
            <person name="Zhang R.-G."/>
        </authorList>
    </citation>
    <scope>NUCLEOTIDE SEQUENCE [LARGE SCALE GENOMIC DNA]</scope>
    <source>
        <strain evidence="1">FAFU-HL-1</strain>
        <tissue evidence="1">Leaf</tissue>
    </source>
</reference>
<protein>
    <submittedName>
        <fullName evidence="1">Uncharacterized protein</fullName>
    </submittedName>
</protein>
<accession>A0A835JNR2</accession>
<evidence type="ECO:0000313" key="1">
    <source>
        <dbReference type="EMBL" id="KAF9674550.1"/>
    </source>
</evidence>
<dbReference type="Gene3D" id="3.40.50.2000">
    <property type="entry name" value="Glycogen Phosphorylase B"/>
    <property type="match status" value="1"/>
</dbReference>
<keyword evidence="2" id="KW-1185">Reference proteome</keyword>
<dbReference type="Proteomes" id="UP000657918">
    <property type="component" value="Unassembled WGS sequence"/>
</dbReference>